<dbReference type="EMBL" id="BBWV01000002">
    <property type="protein sequence ID" value="GAO43122.1"/>
    <property type="molecule type" value="Genomic_DNA"/>
</dbReference>
<feature type="transmembrane region" description="Helical" evidence="1">
    <location>
        <begin position="126"/>
        <end position="144"/>
    </location>
</feature>
<reference evidence="2 3" key="1">
    <citation type="submission" date="2015-04" db="EMBL/GenBank/DDBJ databases">
        <title>Whole genome shotgun sequence of Flavihumibacter petaseus NBRC 106054.</title>
        <authorList>
            <person name="Miyazawa S."/>
            <person name="Hosoyama A."/>
            <person name="Hashimoto M."/>
            <person name="Noguchi M."/>
            <person name="Tsuchikane K."/>
            <person name="Ohji S."/>
            <person name="Yamazoe A."/>
            <person name="Ichikawa N."/>
            <person name="Kimura A."/>
            <person name="Fujita N."/>
        </authorList>
    </citation>
    <scope>NUCLEOTIDE SEQUENCE [LARGE SCALE GENOMIC DNA]</scope>
    <source>
        <strain evidence="2 3">NBRC 106054</strain>
    </source>
</reference>
<gene>
    <name evidence="2" type="ORF">FPE01S_02_02260</name>
</gene>
<organism evidence="2 3">
    <name type="scientific">Flavihumibacter petaseus NBRC 106054</name>
    <dbReference type="NCBI Taxonomy" id="1220578"/>
    <lineage>
        <taxon>Bacteria</taxon>
        <taxon>Pseudomonadati</taxon>
        <taxon>Bacteroidota</taxon>
        <taxon>Chitinophagia</taxon>
        <taxon>Chitinophagales</taxon>
        <taxon>Chitinophagaceae</taxon>
        <taxon>Flavihumibacter</taxon>
    </lineage>
</organism>
<feature type="transmembrane region" description="Helical" evidence="1">
    <location>
        <begin position="32"/>
        <end position="54"/>
    </location>
</feature>
<sequence length="145" mass="16972">MFLVAFILVLLLTGKLYWMSLDYLDSETHKTGLVLRICIGIWVAFWICWSVFCARMTFVPEKWTNWENLAMLIITVLPGFGAYLFARSVRLDQLRERDAFKRLAGDKWNDSGSDILYSDRKYYCGYYGLISLPVYLVCVLVHYLL</sequence>
<protein>
    <submittedName>
        <fullName evidence="2">Uncharacterized protein</fullName>
    </submittedName>
</protein>
<comment type="caution">
    <text evidence="2">The sequence shown here is derived from an EMBL/GenBank/DDBJ whole genome shotgun (WGS) entry which is preliminary data.</text>
</comment>
<dbReference type="AlphaFoldDB" id="A0A0E9MZF0"/>
<evidence type="ECO:0000256" key="1">
    <source>
        <dbReference type="SAM" id="Phobius"/>
    </source>
</evidence>
<keyword evidence="1" id="KW-1133">Transmembrane helix</keyword>
<evidence type="ECO:0000313" key="3">
    <source>
        <dbReference type="Proteomes" id="UP000033121"/>
    </source>
</evidence>
<evidence type="ECO:0000313" key="2">
    <source>
        <dbReference type="EMBL" id="GAO43122.1"/>
    </source>
</evidence>
<keyword evidence="1" id="KW-0812">Transmembrane</keyword>
<proteinExistence type="predicted"/>
<accession>A0A0E9MZF0</accession>
<name>A0A0E9MZF0_9BACT</name>
<keyword evidence="1" id="KW-0472">Membrane</keyword>
<feature type="transmembrane region" description="Helical" evidence="1">
    <location>
        <begin position="66"/>
        <end position="86"/>
    </location>
</feature>
<dbReference type="Proteomes" id="UP000033121">
    <property type="component" value="Unassembled WGS sequence"/>
</dbReference>
<keyword evidence="3" id="KW-1185">Reference proteome</keyword>